<dbReference type="EMBL" id="CAJNBJ010000018">
    <property type="protein sequence ID" value="CAE6786859.1"/>
    <property type="molecule type" value="Genomic_DNA"/>
</dbReference>
<evidence type="ECO:0000256" key="4">
    <source>
        <dbReference type="ARBA" id="ARBA00022692"/>
    </source>
</evidence>
<dbReference type="Gene3D" id="1.10.3720.10">
    <property type="entry name" value="MetI-like"/>
    <property type="match status" value="1"/>
</dbReference>
<keyword evidence="12" id="KW-1185">Reference proteome</keyword>
<evidence type="ECO:0000313" key="11">
    <source>
        <dbReference type="EMBL" id="CAE6786859.1"/>
    </source>
</evidence>
<comment type="caution">
    <text evidence="11">The sequence shown here is derived from an EMBL/GenBank/DDBJ whole genome shotgun (WGS) entry which is preliminary data.</text>
</comment>
<dbReference type="RefSeq" id="WP_213043741.1">
    <property type="nucleotide sequence ID" value="NZ_CAJNBJ010000018.1"/>
</dbReference>
<evidence type="ECO:0000256" key="8">
    <source>
        <dbReference type="ARBA" id="ARBA00025323"/>
    </source>
</evidence>
<comment type="similarity">
    <text evidence="9">Belongs to the binding-protein-dependent transport system permease family. CysTW subfamily.</text>
</comment>
<dbReference type="InterPro" id="IPR005667">
    <property type="entry name" value="Sulph_transpt2"/>
</dbReference>
<keyword evidence="4 9" id="KW-0812">Transmembrane</keyword>
<comment type="function">
    <text evidence="8">Part of the ABC transporter complex CysAWTP (TC 3.A.1.6.1) involved in sulfate/thiosulfate import. Probably responsible for the translocation of the substrate across the membrane.</text>
</comment>
<feature type="transmembrane region" description="Helical" evidence="9">
    <location>
        <begin position="192"/>
        <end position="219"/>
    </location>
</feature>
<feature type="transmembrane region" description="Helical" evidence="9">
    <location>
        <begin position="55"/>
        <end position="81"/>
    </location>
</feature>
<keyword evidence="6 9" id="KW-0764">Sulfate transport</keyword>
<protein>
    <recommendedName>
        <fullName evidence="9">Sulfate transport system permease protein CysT</fullName>
    </recommendedName>
</protein>
<dbReference type="CDD" id="cd06261">
    <property type="entry name" value="TM_PBP2"/>
    <property type="match status" value="1"/>
</dbReference>
<feature type="transmembrane region" description="Helical" evidence="9">
    <location>
        <begin position="135"/>
        <end position="154"/>
    </location>
</feature>
<dbReference type="NCBIfam" id="TIGR00969">
    <property type="entry name" value="3a0106s02"/>
    <property type="match status" value="1"/>
</dbReference>
<dbReference type="Proteomes" id="UP000675880">
    <property type="component" value="Unassembled WGS sequence"/>
</dbReference>
<evidence type="ECO:0000256" key="1">
    <source>
        <dbReference type="ARBA" id="ARBA00004651"/>
    </source>
</evidence>
<sequence>MTSHLLVSVALRSAAVGYVLLLIFLPLAALAQQSVAAGWDRFIQDLSAPQAAAALWLTVETAAIATAINAVFGTLSALVLVRYEFPGRWLLNALVDLPFAIPTLVAGLMIAAIYGPTSVIGTWLQQGGLTVLYNQPGIILAMLFVTMPFTIRSLQPVLMGLERDQEEAAFTLGASPWMTFWKVTVPSVLPGLLTGVFLTFVRALGEFGSIVIVAGNIPMKTQVASVYVYGEIESYNPQAATSVSVLILLISFVVLLLLERLTRRPGERLPQLFRWSSRNEQPGQDSAVPTAAH</sequence>
<accession>A0ABN7M5K2</accession>
<dbReference type="PROSITE" id="PS50928">
    <property type="entry name" value="ABC_TM1"/>
    <property type="match status" value="1"/>
</dbReference>
<keyword evidence="5 9" id="KW-1133">Transmembrane helix</keyword>
<organism evidence="11 12">
    <name type="scientific">Nitrospira defluvii</name>
    <dbReference type="NCBI Taxonomy" id="330214"/>
    <lineage>
        <taxon>Bacteria</taxon>
        <taxon>Pseudomonadati</taxon>
        <taxon>Nitrospirota</taxon>
        <taxon>Nitrospiria</taxon>
        <taxon>Nitrospirales</taxon>
        <taxon>Nitrospiraceae</taxon>
        <taxon>Nitrospira</taxon>
    </lineage>
</organism>
<gene>
    <name evidence="11" type="primary">cysU</name>
    <name evidence="11" type="ORF">NSPZN2_50151</name>
</gene>
<evidence type="ECO:0000256" key="3">
    <source>
        <dbReference type="ARBA" id="ARBA00022448"/>
    </source>
</evidence>
<feature type="transmembrane region" description="Helical" evidence="9">
    <location>
        <begin position="93"/>
        <end position="115"/>
    </location>
</feature>
<keyword evidence="3 9" id="KW-0813">Transport</keyword>
<dbReference type="InterPro" id="IPR011865">
    <property type="entry name" value="CysT_permease"/>
</dbReference>
<comment type="subunit">
    <text evidence="2">The complex is composed of two ATP-binding proteins (CysA), two transmembrane proteins (CysT and CysW) and a solute-binding protein (CysP).</text>
</comment>
<dbReference type="Pfam" id="PF00528">
    <property type="entry name" value="BPD_transp_1"/>
    <property type="match status" value="1"/>
</dbReference>
<dbReference type="PANTHER" id="PTHR30406:SF8">
    <property type="entry name" value="SULFATE TRANSPORT SYSTEM PERMEASE PROTEIN CYST"/>
    <property type="match status" value="1"/>
</dbReference>
<feature type="domain" description="ABC transmembrane type-1" evidence="10">
    <location>
        <begin position="55"/>
        <end position="258"/>
    </location>
</feature>
<feature type="transmembrane region" description="Helical" evidence="9">
    <location>
        <begin position="239"/>
        <end position="258"/>
    </location>
</feature>
<evidence type="ECO:0000256" key="5">
    <source>
        <dbReference type="ARBA" id="ARBA00022989"/>
    </source>
</evidence>
<evidence type="ECO:0000256" key="2">
    <source>
        <dbReference type="ARBA" id="ARBA00011779"/>
    </source>
</evidence>
<comment type="function">
    <text evidence="9">Part of the ABC transporter complex (TC 3.A.1.6.1) involved in sulfate/thiosulfate import.</text>
</comment>
<evidence type="ECO:0000259" key="10">
    <source>
        <dbReference type="PROSITE" id="PS50928"/>
    </source>
</evidence>
<name>A0ABN7M5K2_9BACT</name>
<reference evidence="11 12" key="1">
    <citation type="submission" date="2021-02" db="EMBL/GenBank/DDBJ databases">
        <authorList>
            <person name="Han P."/>
        </authorList>
    </citation>
    <scope>NUCLEOTIDE SEQUENCE [LARGE SCALE GENOMIC DNA]</scope>
    <source>
        <strain evidence="11">Candidatus Nitrospira sp. ZN2</strain>
    </source>
</reference>
<comment type="subcellular location">
    <subcellularLocation>
        <location evidence="1">Cell membrane</location>
        <topology evidence="1">Multi-pass membrane protein</topology>
    </subcellularLocation>
</comment>
<dbReference type="PANTHER" id="PTHR30406">
    <property type="entry name" value="SULFATE TRANSPORT SYSTEM PERMEASE PROTEIN"/>
    <property type="match status" value="1"/>
</dbReference>
<keyword evidence="7 9" id="KW-0472">Membrane</keyword>
<proteinExistence type="inferred from homology"/>
<evidence type="ECO:0000313" key="12">
    <source>
        <dbReference type="Proteomes" id="UP000675880"/>
    </source>
</evidence>
<evidence type="ECO:0000256" key="7">
    <source>
        <dbReference type="ARBA" id="ARBA00023136"/>
    </source>
</evidence>
<dbReference type="NCBIfam" id="TIGR02139">
    <property type="entry name" value="permease_CysT"/>
    <property type="match status" value="1"/>
</dbReference>
<dbReference type="InterPro" id="IPR035906">
    <property type="entry name" value="MetI-like_sf"/>
</dbReference>
<evidence type="ECO:0000256" key="6">
    <source>
        <dbReference type="ARBA" id="ARBA00023032"/>
    </source>
</evidence>
<dbReference type="InterPro" id="IPR000515">
    <property type="entry name" value="MetI-like"/>
</dbReference>
<dbReference type="SUPFAM" id="SSF161098">
    <property type="entry name" value="MetI-like"/>
    <property type="match status" value="1"/>
</dbReference>
<evidence type="ECO:0000256" key="9">
    <source>
        <dbReference type="RuleBase" id="RU366001"/>
    </source>
</evidence>
<comment type="caution">
    <text evidence="9">Lacks conserved residue(s) required for the propagation of feature annotation.</text>
</comment>